<feature type="domain" description="Fork-head" evidence="4">
    <location>
        <begin position="390"/>
        <end position="465"/>
    </location>
</feature>
<dbReference type="OrthoDB" id="5572844at2759"/>
<feature type="region of interest" description="Disordered" evidence="3">
    <location>
        <begin position="706"/>
        <end position="753"/>
    </location>
</feature>
<keyword evidence="2" id="KW-0539">Nucleus</keyword>
<gene>
    <name evidence="5" type="ORF">SmJEL517_g06239</name>
</gene>
<sequence length="850" mass="94252">MDMSNLELLDGPWHFSREISNGNSSWYCQTSQLPRPTPPYVAGIKVERYLKNDTCSSIQVPPFERSETLQGDSMESRSTNMAVMLPMDTSTALAWTPSPQFFTSSPLVESWASSLFSDPPQPVSTVFATNETSTTQLDDIGGLKMHFSEQEDFVTPRDKLSAPIPDELVHAPTSHSIPMPLRRRVDTHSDSATTFKHSRWTPYPTSSSAVIAPWAYEFPGGDLNRNLRSWDLRSDNNSHSTIHVPSSSQCQDDSLTIKAIRGDYHPTEALLHPPTTSRAEPPPKSTTQDPDEAQYPVSTQSTSRGMSDECPTRNASTYANNDIVDSLSFMVAGSFNSFEGFAELLNPKSQSLPPPSVFSSLTGSSESRLVTPKPASTTKSNNLDLDGIEKPKSTYESLLKQALESKPDKTMALAEIYEWIELKYPYFGFPKNGGYKHASLGRNNSSMNLMDTESLSISASLLQVPVYRRRSILAATRKHVTDGPVNESNAPMNSDSQDPDYEPSVSNVTLPRLIIQRPAAVRSIGSYPTPNSSAIDLNPTYAYNEPRNVETYHGYIRTTQDALLLIEACRVGKLKRVPRRLTESERSTNIKSGAVFIWNEEESGIKRWTDGIKWTASRISGSFLVYRELSVKYNGPKGTRQPPAIKEGGLIKRAISVTASDGRKHHLVSYYTAGELKSNSLVYPSDDPTLSSVVVATDLYPEFTAHTPPVETLTPRTELSPVDPRGQDPSTNRTMMNLSGRRTSEAISTQDHRGVGPIRRQMHPVRSAPYNYAPPSPVYSSAAAAYSAPSAYSSSETHMYYLAHRESCPPPQLPPLMHQQYQPMYYSSQPPQFGMHLYDRPTTRHQGPSN</sequence>
<dbReference type="SUPFAM" id="SSF46785">
    <property type="entry name" value="Winged helix' DNA-binding domain"/>
    <property type="match status" value="1"/>
</dbReference>
<feature type="compositionally biased region" description="Polar residues" evidence="3">
    <location>
        <begin position="349"/>
        <end position="383"/>
    </location>
</feature>
<proteinExistence type="predicted"/>
<accession>A0A507BRG1</accession>
<dbReference type="GeneID" id="42007462"/>
<dbReference type="PROSITE" id="PS50039">
    <property type="entry name" value="FORK_HEAD_3"/>
    <property type="match status" value="1"/>
</dbReference>
<reference evidence="5 6" key="1">
    <citation type="journal article" date="2019" name="Sci. Rep.">
        <title>Comparative genomics of chytrid fungi reveal insights into the obligate biotrophic and pathogenic lifestyle of Synchytrium endobioticum.</title>
        <authorList>
            <person name="van de Vossenberg B.T.L.H."/>
            <person name="Warris S."/>
            <person name="Nguyen H.D.T."/>
            <person name="van Gent-Pelzer M.P.E."/>
            <person name="Joly D.L."/>
            <person name="van de Geest H.C."/>
            <person name="Bonants P.J.M."/>
            <person name="Smith D.S."/>
            <person name="Levesque C.A."/>
            <person name="van der Lee T.A.J."/>
        </authorList>
    </citation>
    <scope>NUCLEOTIDE SEQUENCE [LARGE SCALE GENOMIC DNA]</scope>
    <source>
        <strain evidence="5 6">JEL517</strain>
    </source>
</reference>
<evidence type="ECO:0000313" key="6">
    <source>
        <dbReference type="Proteomes" id="UP000319731"/>
    </source>
</evidence>
<name>A0A507BRG1_9FUNG</name>
<feature type="compositionally biased region" description="Polar residues" evidence="3">
    <location>
        <begin position="486"/>
        <end position="496"/>
    </location>
</feature>
<dbReference type="InterPro" id="IPR036390">
    <property type="entry name" value="WH_DNA-bd_sf"/>
</dbReference>
<feature type="compositionally biased region" description="Polar residues" evidence="3">
    <location>
        <begin position="296"/>
        <end position="305"/>
    </location>
</feature>
<dbReference type="PANTHER" id="PTHR28027">
    <property type="entry name" value="TRANSCRIPTIONAL REGULATOR MIT1"/>
    <property type="match status" value="1"/>
</dbReference>
<protein>
    <recommendedName>
        <fullName evidence="4">Fork-head domain-containing protein</fullName>
    </recommendedName>
</protein>
<dbReference type="AlphaFoldDB" id="A0A507BRG1"/>
<keyword evidence="1 2" id="KW-0238">DNA-binding</keyword>
<dbReference type="PANTHER" id="PTHR28027:SF1">
    <property type="entry name" value="CAMP INDEPENDENT REGULATORY PROTEIN (AFU_ORTHOLOGUE AFUA_3G09640)"/>
    <property type="match status" value="1"/>
</dbReference>
<evidence type="ECO:0000256" key="3">
    <source>
        <dbReference type="SAM" id="MobiDB-lite"/>
    </source>
</evidence>
<dbReference type="GO" id="GO:0003700">
    <property type="term" value="F:DNA-binding transcription factor activity"/>
    <property type="evidence" value="ECO:0007669"/>
    <property type="project" value="InterPro"/>
</dbReference>
<feature type="region of interest" description="Disordered" evidence="3">
    <location>
        <begin position="349"/>
        <end position="387"/>
    </location>
</feature>
<dbReference type="EMBL" id="QEAO01000095">
    <property type="protein sequence ID" value="TPX30128.1"/>
    <property type="molecule type" value="Genomic_DNA"/>
</dbReference>
<feature type="region of interest" description="Disordered" evidence="3">
    <location>
        <begin position="267"/>
        <end position="311"/>
    </location>
</feature>
<dbReference type="Pfam" id="PF09729">
    <property type="entry name" value="Gti1_Pac2"/>
    <property type="match status" value="1"/>
</dbReference>
<feature type="compositionally biased region" description="Polar residues" evidence="3">
    <location>
        <begin position="728"/>
        <end position="749"/>
    </location>
</feature>
<organism evidence="5 6">
    <name type="scientific">Synchytrium microbalum</name>
    <dbReference type="NCBI Taxonomy" id="1806994"/>
    <lineage>
        <taxon>Eukaryota</taxon>
        <taxon>Fungi</taxon>
        <taxon>Fungi incertae sedis</taxon>
        <taxon>Chytridiomycota</taxon>
        <taxon>Chytridiomycota incertae sedis</taxon>
        <taxon>Chytridiomycetes</taxon>
        <taxon>Synchytriales</taxon>
        <taxon>Synchytriaceae</taxon>
        <taxon>Synchytrium</taxon>
    </lineage>
</organism>
<dbReference type="Proteomes" id="UP000319731">
    <property type="component" value="Unassembled WGS sequence"/>
</dbReference>
<keyword evidence="6" id="KW-1185">Reference proteome</keyword>
<comment type="caution">
    <text evidence="5">The sequence shown here is derived from an EMBL/GenBank/DDBJ whole genome shotgun (WGS) entry which is preliminary data.</text>
</comment>
<dbReference type="RefSeq" id="XP_031021861.1">
    <property type="nucleotide sequence ID" value="XM_031172165.1"/>
</dbReference>
<dbReference type="InterPro" id="IPR036388">
    <property type="entry name" value="WH-like_DNA-bd_sf"/>
</dbReference>
<dbReference type="GO" id="GO:0005634">
    <property type="term" value="C:nucleus"/>
    <property type="evidence" value="ECO:0007669"/>
    <property type="project" value="UniProtKB-SubCell"/>
</dbReference>
<evidence type="ECO:0000256" key="1">
    <source>
        <dbReference type="ARBA" id="ARBA00023125"/>
    </source>
</evidence>
<feature type="region of interest" description="Disordered" evidence="3">
    <location>
        <begin position="482"/>
        <end position="503"/>
    </location>
</feature>
<dbReference type="InterPro" id="IPR001766">
    <property type="entry name" value="Fork_head_dom"/>
</dbReference>
<dbReference type="Gene3D" id="1.10.10.10">
    <property type="entry name" value="Winged helix-like DNA-binding domain superfamily/Winged helix DNA-binding domain"/>
    <property type="match status" value="1"/>
</dbReference>
<comment type="subcellular location">
    <subcellularLocation>
        <location evidence="2">Nucleus</location>
    </subcellularLocation>
</comment>
<dbReference type="SMART" id="SM00339">
    <property type="entry name" value="FH"/>
    <property type="match status" value="1"/>
</dbReference>
<evidence type="ECO:0000256" key="2">
    <source>
        <dbReference type="PROSITE-ProRule" id="PRU00089"/>
    </source>
</evidence>
<dbReference type="GO" id="GO:0043565">
    <property type="term" value="F:sequence-specific DNA binding"/>
    <property type="evidence" value="ECO:0007669"/>
    <property type="project" value="InterPro"/>
</dbReference>
<dbReference type="Pfam" id="PF00250">
    <property type="entry name" value="Forkhead"/>
    <property type="match status" value="1"/>
</dbReference>
<feature type="DNA-binding region" description="Fork-head" evidence="2">
    <location>
        <begin position="390"/>
        <end position="465"/>
    </location>
</feature>
<dbReference type="InterPro" id="IPR018608">
    <property type="entry name" value="Gti1/Pac2"/>
</dbReference>
<evidence type="ECO:0000313" key="5">
    <source>
        <dbReference type="EMBL" id="TPX30128.1"/>
    </source>
</evidence>
<evidence type="ECO:0000259" key="4">
    <source>
        <dbReference type="PROSITE" id="PS50039"/>
    </source>
</evidence>